<sequence>MPVYCCVIHILSINYFLEKVIGSFCLSEDRVLPNADNLRKDELENEVTIREGVVTQLLKVSDLRKYLRESAGTEIHMFALYSMEPLGAFSASPLF</sequence>
<proteinExistence type="predicted"/>
<keyword evidence="2" id="KW-1185">Reference proteome</keyword>
<evidence type="ECO:0000313" key="1">
    <source>
        <dbReference type="EMBL" id="KDR24505.1"/>
    </source>
</evidence>
<name>A0A067RUL9_ZOONE</name>
<protein>
    <submittedName>
        <fullName evidence="1">Uncharacterized protein</fullName>
    </submittedName>
</protein>
<dbReference type="InParanoid" id="A0A067RUL9"/>
<evidence type="ECO:0000313" key="2">
    <source>
        <dbReference type="Proteomes" id="UP000027135"/>
    </source>
</evidence>
<dbReference type="AlphaFoldDB" id="A0A067RUL9"/>
<organism evidence="1 2">
    <name type="scientific">Zootermopsis nevadensis</name>
    <name type="common">Dampwood termite</name>
    <dbReference type="NCBI Taxonomy" id="136037"/>
    <lineage>
        <taxon>Eukaryota</taxon>
        <taxon>Metazoa</taxon>
        <taxon>Ecdysozoa</taxon>
        <taxon>Arthropoda</taxon>
        <taxon>Hexapoda</taxon>
        <taxon>Insecta</taxon>
        <taxon>Pterygota</taxon>
        <taxon>Neoptera</taxon>
        <taxon>Polyneoptera</taxon>
        <taxon>Dictyoptera</taxon>
        <taxon>Blattodea</taxon>
        <taxon>Blattoidea</taxon>
        <taxon>Termitoidae</taxon>
        <taxon>Termopsidae</taxon>
        <taxon>Zootermopsis</taxon>
    </lineage>
</organism>
<reference evidence="1 2" key="1">
    <citation type="journal article" date="2014" name="Nat. Commun.">
        <title>Molecular traces of alternative social organization in a termite genome.</title>
        <authorList>
            <person name="Terrapon N."/>
            <person name="Li C."/>
            <person name="Robertson H.M."/>
            <person name="Ji L."/>
            <person name="Meng X."/>
            <person name="Booth W."/>
            <person name="Chen Z."/>
            <person name="Childers C.P."/>
            <person name="Glastad K.M."/>
            <person name="Gokhale K."/>
            <person name="Gowin J."/>
            <person name="Gronenberg W."/>
            <person name="Hermansen R.A."/>
            <person name="Hu H."/>
            <person name="Hunt B.G."/>
            <person name="Huylmans A.K."/>
            <person name="Khalil S.M."/>
            <person name="Mitchell R.D."/>
            <person name="Munoz-Torres M.C."/>
            <person name="Mustard J.A."/>
            <person name="Pan H."/>
            <person name="Reese J.T."/>
            <person name="Scharf M.E."/>
            <person name="Sun F."/>
            <person name="Vogel H."/>
            <person name="Xiao J."/>
            <person name="Yang W."/>
            <person name="Yang Z."/>
            <person name="Yang Z."/>
            <person name="Zhou J."/>
            <person name="Zhu J."/>
            <person name="Brent C.S."/>
            <person name="Elsik C.G."/>
            <person name="Goodisman M.A."/>
            <person name="Liberles D.A."/>
            <person name="Roe R.M."/>
            <person name="Vargo E.L."/>
            <person name="Vilcinskas A."/>
            <person name="Wang J."/>
            <person name="Bornberg-Bauer E."/>
            <person name="Korb J."/>
            <person name="Zhang G."/>
            <person name="Liebig J."/>
        </authorList>
    </citation>
    <scope>NUCLEOTIDE SEQUENCE [LARGE SCALE GENOMIC DNA]</scope>
    <source>
        <tissue evidence="1">Whole organism</tissue>
    </source>
</reference>
<dbReference type="Proteomes" id="UP000027135">
    <property type="component" value="Unassembled WGS sequence"/>
</dbReference>
<dbReference type="EMBL" id="KK852406">
    <property type="protein sequence ID" value="KDR24505.1"/>
    <property type="molecule type" value="Genomic_DNA"/>
</dbReference>
<gene>
    <name evidence="1" type="ORF">L798_04627</name>
</gene>
<accession>A0A067RUL9</accession>